<evidence type="ECO:0000256" key="9">
    <source>
        <dbReference type="ARBA" id="ARBA00022786"/>
    </source>
</evidence>
<dbReference type="GeneID" id="111254996"/>
<evidence type="ECO:0000256" key="4">
    <source>
        <dbReference type="ARBA" id="ARBA00022670"/>
    </source>
</evidence>
<dbReference type="GO" id="GO:0008270">
    <property type="term" value="F:zinc ion binding"/>
    <property type="evidence" value="ECO:0007669"/>
    <property type="project" value="UniProtKB-KW"/>
</dbReference>
<evidence type="ECO:0000259" key="16">
    <source>
        <dbReference type="PROSITE" id="PS50802"/>
    </source>
</evidence>
<feature type="domain" description="OTU" evidence="16">
    <location>
        <begin position="526"/>
        <end position="685"/>
    </location>
</feature>
<feature type="compositionally biased region" description="Gly residues" evidence="14">
    <location>
        <begin position="228"/>
        <end position="239"/>
    </location>
</feature>
<dbReference type="Pfam" id="PF02338">
    <property type="entry name" value="OTU"/>
    <property type="match status" value="1"/>
</dbReference>
<keyword evidence="6" id="KW-0479">Metal-binding</keyword>
<dbReference type="PROSITE" id="PS01358">
    <property type="entry name" value="ZF_RANBP2_1"/>
    <property type="match status" value="3"/>
</dbReference>
<dbReference type="EC" id="3.4.19.12" evidence="3"/>
<name>A0A7M7L150_VARDE</name>
<evidence type="ECO:0000256" key="8">
    <source>
        <dbReference type="ARBA" id="ARBA00022771"/>
    </source>
</evidence>
<sequence length="845" mass="92817">MSSSDKWNCSRCTYENWPRALRCTLCGAGRAHPPAPLIEETEPRAVTPPPASAITQQHHQKQSVTYNGSNNATAVHGCTGSPSSNQNSSPDTPIPLSSLGSLSLSSPGPLGKWPCPKCTYLNWPKSARCVQCRGSRPGAALTKSGPPGSPATSSLPRSPSPPTRGSPEASTSNTITGATGLMHQQQQQPPQHNTLTTITSNATAITTTGTISTSTLSSPTNASNDLIGAGGDPGGGSGGSGQKWTCLMCTYANWPKSQRCVMCYTFRNANNNNNTNGITTPGSPQFGSSARASTPPVIIETSDSGEAGGSCENEEAELNNYLSTMRSSNRQQQLGKNNSISSADRLWLNACLGILEENFDPVLRYVESGKDIFRTLTNVDVQHLRALLLHHQQPGSLYIEPGLSLIYLCVKLQREDMLAHLLTALDNTGAVVPKRVPSEVCQETAADIRRHVAASFKQRKGTDFACYFVTDNVTFALPSEIEHLHPSVQKILFDELLDRDVQKELEEESPIINWSMECTQRLGSRLYALWNRSAGDCLLDSVLQATWGVFDRDNTLRRILADSLCDAAASLYPRWKEAEAWQANLNHYTLAEAQWQEDWAVLVSLASQPGAALEQLHIFTLAHVFRRPIIVYGVKCIKSFRGEDLGLARFEGIYLPLLWECPSFCWKSPIALGYTRGHFSALVPIEPPDMDVIARGGAHSTLHRQDDIIYLPLMSADRKLLPIHFLTEIEMGQEEELIREWLDFRVTESGLLVALQRLQPPMRRPSLVMQMLDEWLHLYRTLSVGKNATNARLNQLLSMAAERNERHNLSCPGGQGGLGGATQQQQNPQRQKQRISEDEQVSESE</sequence>
<feature type="region of interest" description="Disordered" evidence="14">
    <location>
        <begin position="807"/>
        <end position="845"/>
    </location>
</feature>
<dbReference type="GO" id="GO:0016477">
    <property type="term" value="P:cell migration"/>
    <property type="evidence" value="ECO:0007669"/>
    <property type="project" value="TreeGrafter"/>
</dbReference>
<dbReference type="GO" id="GO:0005634">
    <property type="term" value="C:nucleus"/>
    <property type="evidence" value="ECO:0007669"/>
    <property type="project" value="TreeGrafter"/>
</dbReference>
<keyword evidence="8 13" id="KW-0863">Zinc-finger</keyword>
<protein>
    <recommendedName>
        <fullName evidence="3">ubiquitinyl hydrolase 1</fullName>
        <ecNumber evidence="3">3.4.19.12</ecNumber>
    </recommendedName>
</protein>
<dbReference type="PANTHER" id="PTHR13367:SF28">
    <property type="entry name" value="UBIQUITIN THIOESTERASE ZRANB1"/>
    <property type="match status" value="1"/>
</dbReference>
<dbReference type="GO" id="GO:1990168">
    <property type="term" value="P:protein K33-linked deubiquitination"/>
    <property type="evidence" value="ECO:0007669"/>
    <property type="project" value="TreeGrafter"/>
</dbReference>
<keyword evidence="9" id="KW-0833">Ubl conjugation pathway</keyword>
<dbReference type="GO" id="GO:0070530">
    <property type="term" value="F:K63-linked polyubiquitin modification-dependent protein binding"/>
    <property type="evidence" value="ECO:0007669"/>
    <property type="project" value="TreeGrafter"/>
</dbReference>
<feature type="compositionally biased region" description="Polar residues" evidence="14">
    <location>
        <begin position="53"/>
        <end position="73"/>
    </location>
</feature>
<dbReference type="PROSITE" id="PS50802">
    <property type="entry name" value="OTU"/>
    <property type="match status" value="1"/>
</dbReference>
<dbReference type="Gene3D" id="4.10.1060.10">
    <property type="entry name" value="Zinc finger, RanBP2-type"/>
    <property type="match status" value="3"/>
</dbReference>
<feature type="domain" description="RanBP2-type" evidence="15">
    <location>
        <begin position="3"/>
        <end position="32"/>
    </location>
</feature>
<accession>A0A7M7L150</accession>
<dbReference type="PANTHER" id="PTHR13367">
    <property type="entry name" value="UBIQUITIN THIOESTERASE"/>
    <property type="match status" value="1"/>
</dbReference>
<evidence type="ECO:0000313" key="18">
    <source>
        <dbReference type="Proteomes" id="UP000594260"/>
    </source>
</evidence>
<keyword evidence="11" id="KW-0788">Thiol protease</keyword>
<dbReference type="InterPro" id="IPR003323">
    <property type="entry name" value="OTU_dom"/>
</dbReference>
<dbReference type="Pfam" id="PF00641">
    <property type="entry name" value="Zn_ribbon_RanBP"/>
    <property type="match status" value="1"/>
</dbReference>
<comment type="catalytic activity">
    <reaction evidence="1">
        <text>Thiol-dependent hydrolysis of ester, thioester, amide, peptide and isopeptide bonds formed by the C-terminal Gly of ubiquitin (a 76-residue protein attached to proteins as an intracellular targeting signal).</text>
        <dbReference type="EC" id="3.4.19.12"/>
    </reaction>
</comment>
<keyword evidence="4" id="KW-0645">Protease</keyword>
<feature type="compositionally biased region" description="Low complexity" evidence="14">
    <location>
        <begin position="821"/>
        <end position="830"/>
    </location>
</feature>
<keyword evidence="5" id="KW-0879">Wnt signaling pathway</keyword>
<evidence type="ECO:0000256" key="12">
    <source>
        <dbReference type="ARBA" id="ARBA00022833"/>
    </source>
</evidence>
<evidence type="ECO:0000259" key="15">
    <source>
        <dbReference type="PROSITE" id="PS50199"/>
    </source>
</evidence>
<feature type="compositionally biased region" description="Low complexity" evidence="14">
    <location>
        <begin position="210"/>
        <end position="221"/>
    </location>
</feature>
<dbReference type="GO" id="GO:0004843">
    <property type="term" value="F:cysteine-type deubiquitinase activity"/>
    <property type="evidence" value="ECO:0007669"/>
    <property type="project" value="UniProtKB-EC"/>
</dbReference>
<keyword evidence="18" id="KW-1185">Reference proteome</keyword>
<dbReference type="RefSeq" id="XP_022672293.1">
    <property type="nucleotide sequence ID" value="XM_022816558.1"/>
</dbReference>
<evidence type="ECO:0000256" key="1">
    <source>
        <dbReference type="ARBA" id="ARBA00000707"/>
    </source>
</evidence>
<dbReference type="GO" id="GO:0030177">
    <property type="term" value="P:positive regulation of Wnt signaling pathway"/>
    <property type="evidence" value="ECO:0007669"/>
    <property type="project" value="TreeGrafter"/>
</dbReference>
<evidence type="ECO:0000256" key="11">
    <source>
        <dbReference type="ARBA" id="ARBA00022807"/>
    </source>
</evidence>
<evidence type="ECO:0000256" key="5">
    <source>
        <dbReference type="ARBA" id="ARBA00022687"/>
    </source>
</evidence>
<feature type="domain" description="RanBP2-type" evidence="15">
    <location>
        <begin position="239"/>
        <end position="269"/>
    </location>
</feature>
<dbReference type="CDD" id="cd22767">
    <property type="entry name" value="OTU_ZRANB1"/>
    <property type="match status" value="1"/>
</dbReference>
<evidence type="ECO:0000256" key="3">
    <source>
        <dbReference type="ARBA" id="ARBA00012759"/>
    </source>
</evidence>
<dbReference type="EnsemblMetazoa" id="XM_022816558">
    <property type="protein sequence ID" value="XP_022672293"/>
    <property type="gene ID" value="LOC111254996"/>
</dbReference>
<dbReference type="PROSITE" id="PS50199">
    <property type="entry name" value="ZF_RANBP2_2"/>
    <property type="match status" value="3"/>
</dbReference>
<dbReference type="InterPro" id="IPR041294">
    <property type="entry name" value="AnkUBD"/>
</dbReference>
<dbReference type="Proteomes" id="UP000594260">
    <property type="component" value="Unplaced"/>
</dbReference>
<dbReference type="InterPro" id="IPR049768">
    <property type="entry name" value="ZRANB1_OTU"/>
</dbReference>
<organism evidence="17 18">
    <name type="scientific">Varroa destructor</name>
    <name type="common">Honeybee mite</name>
    <dbReference type="NCBI Taxonomy" id="109461"/>
    <lineage>
        <taxon>Eukaryota</taxon>
        <taxon>Metazoa</taxon>
        <taxon>Ecdysozoa</taxon>
        <taxon>Arthropoda</taxon>
        <taxon>Chelicerata</taxon>
        <taxon>Arachnida</taxon>
        <taxon>Acari</taxon>
        <taxon>Parasitiformes</taxon>
        <taxon>Mesostigmata</taxon>
        <taxon>Gamasina</taxon>
        <taxon>Dermanyssoidea</taxon>
        <taxon>Varroidae</taxon>
        <taxon>Varroa</taxon>
    </lineage>
</organism>
<dbReference type="Gene3D" id="1.25.40.560">
    <property type="match status" value="1"/>
</dbReference>
<keyword evidence="10" id="KW-0378">Hydrolase</keyword>
<evidence type="ECO:0000256" key="7">
    <source>
        <dbReference type="ARBA" id="ARBA00022737"/>
    </source>
</evidence>
<feature type="region of interest" description="Disordered" evidence="14">
    <location>
        <begin position="137"/>
        <end position="175"/>
    </location>
</feature>
<dbReference type="InterPro" id="IPR051346">
    <property type="entry name" value="OTU_Deubiquitinase"/>
</dbReference>
<dbReference type="GO" id="GO:0005737">
    <property type="term" value="C:cytoplasm"/>
    <property type="evidence" value="ECO:0007669"/>
    <property type="project" value="TreeGrafter"/>
</dbReference>
<keyword evidence="12" id="KW-0862">Zinc</keyword>
<keyword evidence="7" id="KW-0677">Repeat</keyword>
<dbReference type="InterPro" id="IPR001876">
    <property type="entry name" value="Znf_RanBP2"/>
</dbReference>
<dbReference type="GO" id="GO:0071947">
    <property type="term" value="P:protein deubiquitination involved in ubiquitin-dependent protein catabolic process"/>
    <property type="evidence" value="ECO:0007669"/>
    <property type="project" value="TreeGrafter"/>
</dbReference>
<evidence type="ECO:0000256" key="6">
    <source>
        <dbReference type="ARBA" id="ARBA00022723"/>
    </source>
</evidence>
<dbReference type="Pfam" id="PF18418">
    <property type="entry name" value="AnkUBD"/>
    <property type="match status" value="1"/>
</dbReference>
<evidence type="ECO:0000256" key="2">
    <source>
        <dbReference type="ARBA" id="ARBA00005865"/>
    </source>
</evidence>
<evidence type="ECO:0000313" key="17">
    <source>
        <dbReference type="EnsemblMetazoa" id="XP_022672293"/>
    </source>
</evidence>
<comment type="similarity">
    <text evidence="2">Belongs to the peptidase C64 family.</text>
</comment>
<evidence type="ECO:0000256" key="13">
    <source>
        <dbReference type="PROSITE-ProRule" id="PRU00322"/>
    </source>
</evidence>
<dbReference type="GO" id="GO:0035523">
    <property type="term" value="P:protein K29-linked deubiquitination"/>
    <property type="evidence" value="ECO:0007669"/>
    <property type="project" value="TreeGrafter"/>
</dbReference>
<feature type="region of interest" description="Disordered" evidence="14">
    <location>
        <begin position="210"/>
        <end position="239"/>
    </location>
</feature>
<dbReference type="CTD" id="41179"/>
<reference evidence="17" key="1">
    <citation type="submission" date="2021-01" db="UniProtKB">
        <authorList>
            <consortium name="EnsemblMetazoa"/>
        </authorList>
    </citation>
    <scope>IDENTIFICATION</scope>
</reference>
<feature type="compositionally biased region" description="Polar residues" evidence="14">
    <location>
        <begin position="80"/>
        <end position="91"/>
    </location>
</feature>
<dbReference type="InterPro" id="IPR036443">
    <property type="entry name" value="Znf_RanBP2_sf"/>
</dbReference>
<dbReference type="GO" id="GO:0016055">
    <property type="term" value="P:Wnt signaling pathway"/>
    <property type="evidence" value="ECO:0007669"/>
    <property type="project" value="UniProtKB-KW"/>
</dbReference>
<feature type="region of interest" description="Disordered" evidence="14">
    <location>
        <begin position="40"/>
        <end position="100"/>
    </location>
</feature>
<dbReference type="SUPFAM" id="SSF90209">
    <property type="entry name" value="Ran binding protein zinc finger-like"/>
    <property type="match status" value="3"/>
</dbReference>
<evidence type="ECO:0000256" key="10">
    <source>
        <dbReference type="ARBA" id="ARBA00022801"/>
    </source>
</evidence>
<evidence type="ECO:0000256" key="14">
    <source>
        <dbReference type="SAM" id="MobiDB-lite"/>
    </source>
</evidence>
<dbReference type="AlphaFoldDB" id="A0A7M7L150"/>
<feature type="domain" description="RanBP2-type" evidence="15">
    <location>
        <begin position="109"/>
        <end position="138"/>
    </location>
</feature>
<proteinExistence type="inferred from homology"/>
<dbReference type="SMART" id="SM00547">
    <property type="entry name" value="ZnF_RBZ"/>
    <property type="match status" value="3"/>
</dbReference>
<dbReference type="GO" id="GO:0007010">
    <property type="term" value="P:cytoskeleton organization"/>
    <property type="evidence" value="ECO:0007669"/>
    <property type="project" value="TreeGrafter"/>
</dbReference>